<dbReference type="GO" id="GO:0006508">
    <property type="term" value="P:proteolysis"/>
    <property type="evidence" value="ECO:0007669"/>
    <property type="project" value="InterPro"/>
</dbReference>
<accession>A0A1D8G8F7</accession>
<gene>
    <name evidence="2" type="ORF">A4G23_04582</name>
</gene>
<protein>
    <submittedName>
        <fullName evidence="2">Caspase domain protein</fullName>
    </submittedName>
</protein>
<dbReference type="AlphaFoldDB" id="A0A1D8G8F7"/>
<proteinExistence type="predicted"/>
<dbReference type="Proteomes" id="UP000095349">
    <property type="component" value="Chromosome"/>
</dbReference>
<dbReference type="InterPro" id="IPR050452">
    <property type="entry name" value="Metacaspase"/>
</dbReference>
<keyword evidence="3" id="KW-1185">Reference proteome</keyword>
<evidence type="ECO:0000259" key="1">
    <source>
        <dbReference type="Pfam" id="PF00656"/>
    </source>
</evidence>
<dbReference type="KEGG" id="srn:A4G23_04582"/>
<organism evidence="2 3">
    <name type="scientific">Streptomyces rubrolavendulae</name>
    <dbReference type="NCBI Taxonomy" id="285473"/>
    <lineage>
        <taxon>Bacteria</taxon>
        <taxon>Bacillati</taxon>
        <taxon>Actinomycetota</taxon>
        <taxon>Actinomycetes</taxon>
        <taxon>Kitasatosporales</taxon>
        <taxon>Streptomycetaceae</taxon>
        <taxon>Streptomyces</taxon>
    </lineage>
</organism>
<dbReference type="OrthoDB" id="8447555at2"/>
<reference evidence="2 3" key="1">
    <citation type="submission" date="2016-09" db="EMBL/GenBank/DDBJ databases">
        <title>Streptomyces rubrolavendulae MJM4426 Genome sequencing and assembly.</title>
        <authorList>
            <person name="Kim J.-G."/>
        </authorList>
    </citation>
    <scope>NUCLEOTIDE SEQUENCE [LARGE SCALE GENOMIC DNA]</scope>
    <source>
        <strain evidence="2 3">MJM4426</strain>
    </source>
</reference>
<feature type="domain" description="Peptidase C14 caspase" evidence="1">
    <location>
        <begin position="19"/>
        <end position="256"/>
    </location>
</feature>
<dbReference type="EMBL" id="CP017316">
    <property type="protein sequence ID" value="AOT61693.1"/>
    <property type="molecule type" value="Genomic_DNA"/>
</dbReference>
<name>A0A1D8G8F7_9ACTN</name>
<dbReference type="RefSeq" id="WP_069978535.1">
    <property type="nucleotide sequence ID" value="NZ_CP017316.1"/>
</dbReference>
<dbReference type="SUPFAM" id="SSF52129">
    <property type="entry name" value="Caspase-like"/>
    <property type="match status" value="1"/>
</dbReference>
<dbReference type="Gene3D" id="3.40.50.1460">
    <property type="match status" value="1"/>
</dbReference>
<dbReference type="PANTHER" id="PTHR48104">
    <property type="entry name" value="METACASPASE-4"/>
    <property type="match status" value="1"/>
</dbReference>
<dbReference type="Pfam" id="PF00656">
    <property type="entry name" value="Peptidase_C14"/>
    <property type="match status" value="1"/>
</dbReference>
<dbReference type="InterPro" id="IPR011600">
    <property type="entry name" value="Pept_C14_caspase"/>
</dbReference>
<dbReference type="PATRIC" id="fig|285473.5.peg.4818"/>
<evidence type="ECO:0000313" key="2">
    <source>
        <dbReference type="EMBL" id="AOT61693.1"/>
    </source>
</evidence>
<dbReference type="GO" id="GO:0004197">
    <property type="term" value="F:cysteine-type endopeptidase activity"/>
    <property type="evidence" value="ECO:0007669"/>
    <property type="project" value="InterPro"/>
</dbReference>
<dbReference type="PANTHER" id="PTHR48104:SF30">
    <property type="entry name" value="METACASPASE-1"/>
    <property type="match status" value="1"/>
</dbReference>
<dbReference type="STRING" id="285473.A4G23_04582"/>
<dbReference type="GO" id="GO:0005737">
    <property type="term" value="C:cytoplasm"/>
    <property type="evidence" value="ECO:0007669"/>
    <property type="project" value="TreeGrafter"/>
</dbReference>
<evidence type="ECO:0000313" key="3">
    <source>
        <dbReference type="Proteomes" id="UP000095349"/>
    </source>
</evidence>
<dbReference type="InterPro" id="IPR029030">
    <property type="entry name" value="Caspase-like_dom_sf"/>
</dbReference>
<sequence>MGATGLSLHIGLNTVDPDRYDGWNGHLVACENDARDLSVLASDAGYSGTVLLTEEATVDGVTAALRAAAARLRDGDAFLLTYSGHGGQVPDETEGGDEPDALDETLVLYDRQFLDDELNRELARFAEGVRVLVLLDCCHSGTGIEVRDLLTPHALREQFGTEDREQIETVSRLMPVARQGAIYQRDRDFFQELQRELRADARRADALLISACQDNQLAADGRVNGLFTGTLLRVWDKGAFSGGHRAFHRAIVSRMPATQSPNLHLSGHPAPSFLAQRPFTV</sequence>